<evidence type="ECO:0000313" key="2">
    <source>
        <dbReference type="Proteomes" id="UP000002058"/>
    </source>
</evidence>
<reference evidence="1" key="2">
    <citation type="submission" date="2005-08" db="EMBL/GenBank/DDBJ databases">
        <authorList>
            <person name="Ohara O."/>
            <person name="Nagase T."/>
            <person name="Kikuno R."/>
            <person name="Ishikawa K."/>
            <person name="Suyama M."/>
        </authorList>
    </citation>
    <scope>NUCLEOTIDE SEQUENCE</scope>
    <source>
        <strain evidence="1">1704</strain>
    </source>
</reference>
<dbReference type="VEuPathDB" id="FungiDB:UREG_00581"/>
<gene>
    <name evidence="1" type="ORF">UREG_00581</name>
</gene>
<dbReference type="InParanoid" id="C4JDV4"/>
<reference evidence="1" key="3">
    <citation type="submission" date="2005-09" db="EMBL/GenBank/DDBJ databases">
        <title>Annotation of the Uncinocarpus reesii strain 1704 genome.</title>
        <authorList>
            <consortium name="The Broad Institute Genome Sequencing Platform"/>
            <person name="Birren B."/>
            <person name="Lander E."/>
            <person name="Galagan J."/>
            <person name="Nusbaum C."/>
            <person name="Devon K."/>
            <person name="Ma L.-J."/>
            <person name="Henn M."/>
            <person name="Jaffe D."/>
            <person name="Butler J."/>
            <person name="Alvarez P."/>
            <person name="Gnerre S."/>
            <person name="Grabherr M."/>
            <person name="Kleber M."/>
            <person name="Mauceli E."/>
            <person name="Brockman W."/>
            <person name="Rounsley S."/>
            <person name="Young S."/>
            <person name="LaButti K."/>
            <person name="Pushparaj V."/>
            <person name="DeCaprio D."/>
            <person name="Crawford M."/>
            <person name="Koehrsen M."/>
            <person name="Engels R."/>
            <person name="Montgomery P."/>
            <person name="Pearson M."/>
            <person name="Howarth C."/>
            <person name="Larson L."/>
            <person name="Luoma S."/>
            <person name="White J."/>
            <person name="O'Leary S."/>
            <person name="Kodira C."/>
            <person name="Zeng Q."/>
            <person name="Yandava C."/>
            <person name="Alvarado L."/>
            <person name="Taylor J."/>
            <person name="Johannesson H."/>
        </authorList>
    </citation>
    <scope>NUCLEOTIDE SEQUENCE</scope>
    <source>
        <strain evidence="1">1704</strain>
    </source>
</reference>
<name>C4JDV4_UNCRE</name>
<evidence type="ECO:0000313" key="1">
    <source>
        <dbReference type="EMBL" id="EEP75734.1"/>
    </source>
</evidence>
<protein>
    <submittedName>
        <fullName evidence="1">Uncharacterized protein</fullName>
    </submittedName>
</protein>
<dbReference type="Proteomes" id="UP000002058">
    <property type="component" value="Unassembled WGS sequence"/>
</dbReference>
<reference evidence="1" key="1">
    <citation type="submission" date="2005-04" db="EMBL/GenBank/DDBJ databases">
        <authorList>
            <person name="Dennison P.M.J."/>
        </authorList>
    </citation>
    <scope>NUCLEOTIDE SEQUENCE</scope>
    <source>
        <strain evidence="1">1704</strain>
    </source>
</reference>
<keyword evidence="2" id="KW-1185">Reference proteome</keyword>
<dbReference type="GeneID" id="8439501"/>
<dbReference type="RefSeq" id="XP_002541067.1">
    <property type="nucleotide sequence ID" value="XM_002541021.1"/>
</dbReference>
<organism evidence="1 2">
    <name type="scientific">Uncinocarpus reesii (strain UAMH 1704)</name>
    <dbReference type="NCBI Taxonomy" id="336963"/>
    <lineage>
        <taxon>Eukaryota</taxon>
        <taxon>Fungi</taxon>
        <taxon>Dikarya</taxon>
        <taxon>Ascomycota</taxon>
        <taxon>Pezizomycotina</taxon>
        <taxon>Eurotiomycetes</taxon>
        <taxon>Eurotiomycetidae</taxon>
        <taxon>Onygenales</taxon>
        <taxon>Onygenaceae</taxon>
        <taxon>Uncinocarpus</taxon>
    </lineage>
</organism>
<accession>C4JDV4</accession>
<proteinExistence type="predicted"/>
<dbReference type="AlphaFoldDB" id="C4JDV4"/>
<dbReference type="HOGENOM" id="CLU_2198949_0_0_1"/>
<dbReference type="EMBL" id="CH476615">
    <property type="protein sequence ID" value="EEP75734.1"/>
    <property type="molecule type" value="Genomic_DNA"/>
</dbReference>
<dbReference type="KEGG" id="ure:UREG_00581"/>
<sequence length="108" mass="12066">MDSSSTMISRSTMVLPENYCRITAQNCIPTKVAMISVRFDRNAFQNGYRAPITFPSRWTFNTWKYGLSPDFSTPCSLHIDYGDIANSFIPSSIDTLGSTPEHSPPAVH</sequence>